<protein>
    <recommendedName>
        <fullName evidence="7">Homeobox domain-containing protein</fullName>
    </recommendedName>
</protein>
<accession>A0A059EXL6</accession>
<dbReference type="InterPro" id="IPR017970">
    <property type="entry name" value="Homeobox_CS"/>
</dbReference>
<dbReference type="GO" id="GO:0000976">
    <property type="term" value="F:transcription cis-regulatory region binding"/>
    <property type="evidence" value="ECO:0007669"/>
    <property type="project" value="TreeGrafter"/>
</dbReference>
<evidence type="ECO:0000256" key="2">
    <source>
        <dbReference type="ARBA" id="ARBA00023125"/>
    </source>
</evidence>
<dbReference type="Gene3D" id="1.10.10.60">
    <property type="entry name" value="Homeodomain-like"/>
    <property type="match status" value="1"/>
</dbReference>
<dbReference type="HOGENOM" id="CLU_1524758_0_0_1"/>
<dbReference type="CDD" id="cd00086">
    <property type="entry name" value="homeodomain"/>
    <property type="match status" value="1"/>
</dbReference>
<dbReference type="PANTHER" id="PTHR24323:SF7">
    <property type="entry name" value="HOMEOBOX DOMAIN-CONTAINING PROTEIN"/>
    <property type="match status" value="1"/>
</dbReference>
<evidence type="ECO:0000256" key="3">
    <source>
        <dbReference type="ARBA" id="ARBA00023155"/>
    </source>
</evidence>
<feature type="domain" description="Homeobox" evidence="7">
    <location>
        <begin position="50"/>
        <end position="110"/>
    </location>
</feature>
<dbReference type="GO" id="GO:0005634">
    <property type="term" value="C:nucleus"/>
    <property type="evidence" value="ECO:0007669"/>
    <property type="project" value="UniProtKB-SubCell"/>
</dbReference>
<feature type="DNA-binding region" description="Homeobox" evidence="5">
    <location>
        <begin position="52"/>
        <end position="111"/>
    </location>
</feature>
<dbReference type="Proteomes" id="UP000030655">
    <property type="component" value="Unassembled WGS sequence"/>
</dbReference>
<dbReference type="PROSITE" id="PS50071">
    <property type="entry name" value="HOMEOBOX_2"/>
    <property type="match status" value="1"/>
</dbReference>
<evidence type="ECO:0000256" key="4">
    <source>
        <dbReference type="ARBA" id="ARBA00023242"/>
    </source>
</evidence>
<dbReference type="Pfam" id="PF00046">
    <property type="entry name" value="Homeodomain"/>
    <property type="match status" value="1"/>
</dbReference>
<dbReference type="OrthoDB" id="6159439at2759"/>
<dbReference type="SMART" id="SM00389">
    <property type="entry name" value="HOX"/>
    <property type="match status" value="1"/>
</dbReference>
<dbReference type="VEuPathDB" id="MicrosporidiaDB:H312_03113"/>
<keyword evidence="3 5" id="KW-0371">Homeobox</keyword>
<evidence type="ECO:0000259" key="7">
    <source>
        <dbReference type="PROSITE" id="PS50071"/>
    </source>
</evidence>
<dbReference type="EMBL" id="KK365267">
    <property type="protein sequence ID" value="KCZ79489.1"/>
    <property type="molecule type" value="Genomic_DNA"/>
</dbReference>
<reference evidence="8 9" key="2">
    <citation type="submission" date="2014-03" db="EMBL/GenBank/DDBJ databases">
        <title>The Genome Sequence of Anncaliia algerae insect isolate PRA339.</title>
        <authorList>
            <consortium name="The Broad Institute Genome Sequencing Platform"/>
            <consortium name="The Broad Institute Genome Sequencing Center for Infectious Disease"/>
            <person name="Cuomo C."/>
            <person name="Becnel J."/>
            <person name="Sanscrainte N."/>
            <person name="Walker B."/>
            <person name="Young S.K."/>
            <person name="Zeng Q."/>
            <person name="Gargeya S."/>
            <person name="Fitzgerald M."/>
            <person name="Haas B."/>
            <person name="Abouelleil A."/>
            <person name="Alvarado L."/>
            <person name="Arachchi H.M."/>
            <person name="Berlin A.M."/>
            <person name="Chapman S.B."/>
            <person name="Dewar J."/>
            <person name="Goldberg J."/>
            <person name="Griggs A."/>
            <person name="Gujja S."/>
            <person name="Hansen M."/>
            <person name="Howarth C."/>
            <person name="Imamovic A."/>
            <person name="Larimer J."/>
            <person name="McCowan C."/>
            <person name="Murphy C."/>
            <person name="Neiman D."/>
            <person name="Pearson M."/>
            <person name="Priest M."/>
            <person name="Roberts A."/>
            <person name="Saif S."/>
            <person name="Shea T."/>
            <person name="Sisk P."/>
            <person name="Sykes S."/>
            <person name="Wortman J."/>
            <person name="Nusbaum C."/>
            <person name="Birren B."/>
        </authorList>
    </citation>
    <scope>NUCLEOTIDE SEQUENCE [LARGE SCALE GENOMIC DNA]</scope>
    <source>
        <strain evidence="8 9">PRA339</strain>
    </source>
</reference>
<evidence type="ECO:0000313" key="8">
    <source>
        <dbReference type="EMBL" id="KCZ79489.1"/>
    </source>
</evidence>
<dbReference type="AlphaFoldDB" id="A0A059EXL6"/>
<gene>
    <name evidence="8" type="ORF">H312_03113</name>
</gene>
<dbReference type="STRING" id="1288291.A0A059EXL6"/>
<keyword evidence="4 5" id="KW-0539">Nucleus</keyword>
<keyword evidence="9" id="KW-1185">Reference proteome</keyword>
<dbReference type="PROSITE" id="PS00027">
    <property type="entry name" value="HOMEOBOX_1"/>
    <property type="match status" value="1"/>
</dbReference>
<evidence type="ECO:0000313" key="9">
    <source>
        <dbReference type="Proteomes" id="UP000030655"/>
    </source>
</evidence>
<reference evidence="9" key="1">
    <citation type="submission" date="2013-02" db="EMBL/GenBank/DDBJ databases">
        <authorList>
            <consortium name="The Broad Institute Genome Sequencing Platform"/>
            <person name="Cuomo C."/>
            <person name="Becnel J."/>
            <person name="Sanscrainte N."/>
            <person name="Walker B."/>
            <person name="Young S.K."/>
            <person name="Zeng Q."/>
            <person name="Gargeya S."/>
            <person name="Fitzgerald M."/>
            <person name="Haas B."/>
            <person name="Abouelleil A."/>
            <person name="Alvarado L."/>
            <person name="Arachchi H.M."/>
            <person name="Berlin A.M."/>
            <person name="Chapman S.B."/>
            <person name="Dewar J."/>
            <person name="Goldberg J."/>
            <person name="Griggs A."/>
            <person name="Gujja S."/>
            <person name="Hansen M."/>
            <person name="Howarth C."/>
            <person name="Imamovic A."/>
            <person name="Larimer J."/>
            <person name="McCowan C."/>
            <person name="Murphy C."/>
            <person name="Neiman D."/>
            <person name="Pearson M."/>
            <person name="Priest M."/>
            <person name="Roberts A."/>
            <person name="Saif S."/>
            <person name="Shea T."/>
            <person name="Sisk P."/>
            <person name="Sykes S."/>
            <person name="Wortman J."/>
            <person name="Nusbaum C."/>
            <person name="Birren B."/>
        </authorList>
    </citation>
    <scope>NUCLEOTIDE SEQUENCE [LARGE SCALE GENOMIC DNA]</scope>
    <source>
        <strain evidence="9">PRA339</strain>
    </source>
</reference>
<evidence type="ECO:0000256" key="1">
    <source>
        <dbReference type="ARBA" id="ARBA00004123"/>
    </source>
</evidence>
<dbReference type="InterPro" id="IPR009057">
    <property type="entry name" value="Homeodomain-like_sf"/>
</dbReference>
<dbReference type="PANTHER" id="PTHR24323">
    <property type="entry name" value="CEH-10 HOMEODOMAIN-CONTAINING HOMOLOG"/>
    <property type="match status" value="1"/>
</dbReference>
<proteinExistence type="predicted"/>
<dbReference type="SUPFAM" id="SSF46689">
    <property type="entry name" value="Homeodomain-like"/>
    <property type="match status" value="1"/>
</dbReference>
<dbReference type="GO" id="GO:0000981">
    <property type="term" value="F:DNA-binding transcription factor activity, RNA polymerase II-specific"/>
    <property type="evidence" value="ECO:0007669"/>
    <property type="project" value="InterPro"/>
</dbReference>
<name>A0A059EXL6_9MICR</name>
<evidence type="ECO:0000256" key="5">
    <source>
        <dbReference type="PROSITE-ProRule" id="PRU00108"/>
    </source>
</evidence>
<dbReference type="InterPro" id="IPR001356">
    <property type="entry name" value="HD"/>
</dbReference>
<sequence>MSIAQILDKVSKHKFHKMEKNMGFMQNLILTESVADAVIALLLMKKSGEKKIDALRIEKTEKEIAVLEEIFNLSNYPDTYTKKTLSILLNMQQKTIQIWFQNRRRYIKSTFRTAKNRNILFRKDNFEERVIAKKNHYENIYRTGKSFAQTSLPTALILSVYIKIYNIYIDVMSNSN</sequence>
<comment type="subcellular location">
    <subcellularLocation>
        <location evidence="1 5 6">Nucleus</location>
    </subcellularLocation>
</comment>
<dbReference type="InterPro" id="IPR051775">
    <property type="entry name" value="Homeobox_domain"/>
</dbReference>
<organism evidence="8 9">
    <name type="scientific">Anncaliia algerae PRA339</name>
    <dbReference type="NCBI Taxonomy" id="1288291"/>
    <lineage>
        <taxon>Eukaryota</taxon>
        <taxon>Fungi</taxon>
        <taxon>Fungi incertae sedis</taxon>
        <taxon>Microsporidia</taxon>
        <taxon>Tubulinosematoidea</taxon>
        <taxon>Tubulinosematidae</taxon>
        <taxon>Anncaliia</taxon>
    </lineage>
</organism>
<keyword evidence="2 5" id="KW-0238">DNA-binding</keyword>
<evidence type="ECO:0000256" key="6">
    <source>
        <dbReference type="RuleBase" id="RU000682"/>
    </source>
</evidence>